<dbReference type="InterPro" id="IPR030934">
    <property type="entry name" value="Intein_C"/>
</dbReference>
<organism evidence="2 3">
    <name type="scientific">Microbispora rosea</name>
    <dbReference type="NCBI Taxonomy" id="58117"/>
    <lineage>
        <taxon>Bacteria</taxon>
        <taxon>Bacillati</taxon>
        <taxon>Actinomycetota</taxon>
        <taxon>Actinomycetes</taxon>
        <taxon>Streptosporangiales</taxon>
        <taxon>Streptosporangiaceae</taxon>
        <taxon>Microbispora</taxon>
    </lineage>
</organism>
<reference evidence="3" key="1">
    <citation type="submission" date="2017-01" db="EMBL/GenBank/DDBJ databases">
        <authorList>
            <person name="Varghese N."/>
            <person name="Submissions S."/>
        </authorList>
    </citation>
    <scope>NUCLEOTIDE SEQUENCE [LARGE SCALE GENOMIC DNA]</scope>
    <source>
        <strain evidence="3">ATCC 12950</strain>
    </source>
</reference>
<dbReference type="NCBIfam" id="TIGR01443">
    <property type="entry name" value="intein_Cterm"/>
    <property type="match status" value="1"/>
</dbReference>
<dbReference type="AlphaFoldDB" id="A0A1N7GIZ6"/>
<accession>A0A1N7GIZ6</accession>
<sequence>MYDLTTKDHAYTVGRGYIVHNCTTLFLDEDELTPEQRDEIDQADPQDPPTVEVDDDAGVESIDTAEEIAEEVAEADPLSAAPQGPAAPADETLPRIVLRVTTAGSLGAPVACIGWASPQNPE</sequence>
<dbReference type="EMBL" id="FTNI01000029">
    <property type="protein sequence ID" value="SIS12573.1"/>
    <property type="molecule type" value="Genomic_DNA"/>
</dbReference>
<dbReference type="Proteomes" id="UP000186096">
    <property type="component" value="Unassembled WGS sequence"/>
</dbReference>
<gene>
    <name evidence="2" type="ORF">SAMN05421833_12987</name>
</gene>
<name>A0A1N7GIZ6_9ACTN</name>
<evidence type="ECO:0000256" key="1">
    <source>
        <dbReference type="SAM" id="MobiDB-lite"/>
    </source>
</evidence>
<keyword evidence="3" id="KW-1185">Reference proteome</keyword>
<protein>
    <submittedName>
        <fullName evidence="2">Intein C-terminal splicing region</fullName>
    </submittedName>
</protein>
<evidence type="ECO:0000313" key="2">
    <source>
        <dbReference type="EMBL" id="SIS12573.1"/>
    </source>
</evidence>
<evidence type="ECO:0000313" key="3">
    <source>
        <dbReference type="Proteomes" id="UP000186096"/>
    </source>
</evidence>
<proteinExistence type="predicted"/>
<feature type="region of interest" description="Disordered" evidence="1">
    <location>
        <begin position="30"/>
        <end position="59"/>
    </location>
</feature>
<dbReference type="PROSITE" id="PS50818">
    <property type="entry name" value="INTEIN_C_TER"/>
    <property type="match status" value="1"/>
</dbReference>